<proteinExistence type="predicted"/>
<dbReference type="SUPFAM" id="SSF52518">
    <property type="entry name" value="Thiamin diphosphate-binding fold (THDP-binding)"/>
    <property type="match status" value="1"/>
</dbReference>
<feature type="compositionally biased region" description="Low complexity" evidence="4">
    <location>
        <begin position="47"/>
        <end position="66"/>
    </location>
</feature>
<name>A0ABZ1SDI3_9ACTN</name>
<feature type="region of interest" description="Disordered" evidence="4">
    <location>
        <begin position="1"/>
        <end position="79"/>
    </location>
</feature>
<evidence type="ECO:0000256" key="3">
    <source>
        <dbReference type="ARBA" id="ARBA00023052"/>
    </source>
</evidence>
<dbReference type="InterPro" id="IPR001017">
    <property type="entry name" value="DH_E1"/>
</dbReference>
<gene>
    <name evidence="6" type="ORF">OG994_12960</name>
</gene>
<keyword evidence="7" id="KW-1185">Reference proteome</keyword>
<sequence>MDEGFSLPVTGADRVTATGPDLYEPWHRVRGGGKGSQMVSTATSWRGPAAPASGPATGPDPTGSAPVPGFRDERLTGRPGESDELRLYRRMRFIRRFEETLLALFEEGVLNGTTHACIGQEANAVAVMEHLIAEDHVFSNHRCHGHYLARTGDAPGLLAEIMGKESGVCRGVGGSQHICAPGFKSNGVQGGIVPAAAGIALAAQLDGASRVSVVFIGDGTLGEGLLYETLNVAALWRLPLLVVCEDNRWAQSTPVAVNLAGSMAGRFTAFGIPVREIDSTDVMELRAAAGAEVEAVRGGAGPRVLLVHTYRLCHHSKSDDERPAEEIAARWPLEPLVVHGRRLTDAQRRTVDDEVDSAVAEVVATVRALP</sequence>
<comment type="cofactor">
    <cofactor evidence="1">
        <name>thiamine diphosphate</name>
        <dbReference type="ChEBI" id="CHEBI:58937"/>
    </cofactor>
</comment>
<evidence type="ECO:0000259" key="5">
    <source>
        <dbReference type="Pfam" id="PF00676"/>
    </source>
</evidence>
<feature type="domain" description="Dehydrogenase E1 component" evidence="5">
    <location>
        <begin position="89"/>
        <end position="343"/>
    </location>
</feature>
<protein>
    <submittedName>
        <fullName evidence="6">Thiamine pyrophosphate-dependent dehydrogenase E1 component subunit alpha</fullName>
    </submittedName>
</protein>
<evidence type="ECO:0000313" key="7">
    <source>
        <dbReference type="Proteomes" id="UP001432190"/>
    </source>
</evidence>
<dbReference type="EMBL" id="CP108084">
    <property type="protein sequence ID" value="WUP52359.1"/>
    <property type="molecule type" value="Genomic_DNA"/>
</dbReference>
<dbReference type="Gene3D" id="3.40.50.970">
    <property type="match status" value="1"/>
</dbReference>
<dbReference type="Pfam" id="PF00676">
    <property type="entry name" value="E1_dh"/>
    <property type="match status" value="1"/>
</dbReference>
<dbReference type="InterPro" id="IPR029061">
    <property type="entry name" value="THDP-binding"/>
</dbReference>
<keyword evidence="3" id="KW-0786">Thiamine pyrophosphate</keyword>
<evidence type="ECO:0000256" key="2">
    <source>
        <dbReference type="ARBA" id="ARBA00023002"/>
    </source>
</evidence>
<keyword evidence="2" id="KW-0560">Oxidoreductase</keyword>
<accession>A0ABZ1SDI3</accession>
<organism evidence="6 7">
    <name type="scientific">Micromonospora globbae</name>
    <dbReference type="NCBI Taxonomy" id="1894969"/>
    <lineage>
        <taxon>Bacteria</taxon>
        <taxon>Bacillati</taxon>
        <taxon>Actinomycetota</taxon>
        <taxon>Actinomycetes</taxon>
        <taxon>Micromonosporales</taxon>
        <taxon>Micromonosporaceae</taxon>
        <taxon>Micromonospora</taxon>
    </lineage>
</organism>
<dbReference type="InterPro" id="IPR050642">
    <property type="entry name" value="PDH_E1_Alpha_Subunit"/>
</dbReference>
<dbReference type="RefSeq" id="WP_328853403.1">
    <property type="nucleotide sequence ID" value="NZ_CP108084.1"/>
</dbReference>
<dbReference type="Proteomes" id="UP001432190">
    <property type="component" value="Chromosome"/>
</dbReference>
<feature type="compositionally biased region" description="Basic and acidic residues" evidence="4">
    <location>
        <begin position="70"/>
        <end position="79"/>
    </location>
</feature>
<dbReference type="PANTHER" id="PTHR11516">
    <property type="entry name" value="PYRUVATE DEHYDROGENASE E1 COMPONENT, ALPHA SUBUNIT BACTERIAL AND ORGANELLAR"/>
    <property type="match status" value="1"/>
</dbReference>
<reference evidence="6" key="1">
    <citation type="submission" date="2022-10" db="EMBL/GenBank/DDBJ databases">
        <title>The complete genomes of actinobacterial strains from the NBC collection.</title>
        <authorList>
            <person name="Joergensen T.S."/>
            <person name="Alvarez Arevalo M."/>
            <person name="Sterndorff E.B."/>
            <person name="Faurdal D."/>
            <person name="Vuksanovic O."/>
            <person name="Mourched A.-S."/>
            <person name="Charusanti P."/>
            <person name="Shaw S."/>
            <person name="Blin K."/>
            <person name="Weber T."/>
        </authorList>
    </citation>
    <scope>NUCLEOTIDE SEQUENCE</scope>
    <source>
        <strain evidence="6">NBC_00256</strain>
    </source>
</reference>
<dbReference type="PANTHER" id="PTHR11516:SF2">
    <property type="entry name" value="PYRUVATE DEHYDROGENASE ALPHA SUBUNIT"/>
    <property type="match status" value="1"/>
</dbReference>
<evidence type="ECO:0000256" key="4">
    <source>
        <dbReference type="SAM" id="MobiDB-lite"/>
    </source>
</evidence>
<evidence type="ECO:0000256" key="1">
    <source>
        <dbReference type="ARBA" id="ARBA00001964"/>
    </source>
</evidence>
<dbReference type="CDD" id="cd02000">
    <property type="entry name" value="TPP_E1_PDC_ADC_BCADC"/>
    <property type="match status" value="1"/>
</dbReference>
<evidence type="ECO:0000313" key="6">
    <source>
        <dbReference type="EMBL" id="WUP52359.1"/>
    </source>
</evidence>